<keyword evidence="2" id="KW-1185">Reference proteome</keyword>
<evidence type="ECO:0000313" key="2">
    <source>
        <dbReference type="Proteomes" id="UP000509658"/>
    </source>
</evidence>
<organism evidence="1 2">
    <name type="scientific">Candidatus Reidiella endopervernicosa</name>
    <dbReference type="NCBI Taxonomy" id="2738883"/>
    <lineage>
        <taxon>Bacteria</taxon>
        <taxon>Pseudomonadati</taxon>
        <taxon>Pseudomonadota</taxon>
        <taxon>Gammaproteobacteria</taxon>
        <taxon>Candidatus Reidiella</taxon>
    </lineage>
</organism>
<dbReference type="AlphaFoldDB" id="A0A6N0HV18"/>
<dbReference type="EMBL" id="CP054491">
    <property type="protein sequence ID" value="QKQ26189.1"/>
    <property type="molecule type" value="Genomic_DNA"/>
</dbReference>
<dbReference type="PROSITE" id="PS51257">
    <property type="entry name" value="PROKAR_LIPOPROTEIN"/>
    <property type="match status" value="1"/>
</dbReference>
<accession>A0A6N0HV18</accession>
<dbReference type="Proteomes" id="UP000509658">
    <property type="component" value="Chromosome"/>
</dbReference>
<proteinExistence type="predicted"/>
<sequence length="105" mass="11626">MKRHHLTRLGILTLTALLIGCSTTSRYLGYGDSPSRTPVQVEDRSKTLDGAQQWLVLSARSPTPLRQIQLNAAESFPRATYSDDAKTHAPHYPIPAASRFPHGCR</sequence>
<protein>
    <submittedName>
        <fullName evidence="1">Uncharacterized protein</fullName>
    </submittedName>
</protein>
<dbReference type="RefSeq" id="WP_174672985.1">
    <property type="nucleotide sequence ID" value="NZ_CP054491.1"/>
</dbReference>
<evidence type="ECO:0000313" key="1">
    <source>
        <dbReference type="EMBL" id="QKQ26189.1"/>
    </source>
</evidence>
<reference evidence="1 2" key="1">
    <citation type="submission" date="2020-05" db="EMBL/GenBank/DDBJ databases">
        <title>Horizontal transmission and recombination maintain forever young bacterial symbiont genomes.</title>
        <authorList>
            <person name="Russell S.L."/>
            <person name="Pepper-Tunick E."/>
            <person name="Svedberg J."/>
            <person name="Byrne A."/>
            <person name="Ruelas Castillo J."/>
            <person name="Vollmers C."/>
            <person name="Beinart R.A."/>
            <person name="Corbett-Detig R."/>
        </authorList>
    </citation>
    <scope>NUCLEOTIDE SEQUENCE [LARGE SCALE GENOMIC DNA]</scope>
    <source>
        <strain evidence="1">Santa_Monica_outfall</strain>
    </source>
</reference>
<name>A0A6N0HV18_9GAMM</name>
<dbReference type="KEGG" id="rev:HUE57_07740"/>
<gene>
    <name evidence="1" type="ORF">HUE57_07740</name>
</gene>